<accession>A0A285UD04</accession>
<protein>
    <submittedName>
        <fullName evidence="3">Antitoxin ParD1/3/4</fullName>
    </submittedName>
</protein>
<keyword evidence="4" id="KW-1185">Reference proteome</keyword>
<organism evidence="3 4">
    <name type="scientific">Rhizobium subbaraonis</name>
    <dbReference type="NCBI Taxonomy" id="908946"/>
    <lineage>
        <taxon>Bacteria</taxon>
        <taxon>Pseudomonadati</taxon>
        <taxon>Pseudomonadota</taxon>
        <taxon>Alphaproteobacteria</taxon>
        <taxon>Hyphomicrobiales</taxon>
        <taxon>Rhizobiaceae</taxon>
        <taxon>Rhizobium/Agrobacterium group</taxon>
        <taxon>Rhizobium</taxon>
    </lineage>
</organism>
<dbReference type="EMBL" id="OBQD01000006">
    <property type="protein sequence ID" value="SOC39804.1"/>
    <property type="molecule type" value="Genomic_DNA"/>
</dbReference>
<dbReference type="PANTHER" id="PTHR36582">
    <property type="entry name" value="ANTITOXIN PARD"/>
    <property type="match status" value="1"/>
</dbReference>
<dbReference type="RefSeq" id="WP_097139150.1">
    <property type="nucleotide sequence ID" value="NZ_OBQD01000006.1"/>
</dbReference>
<dbReference type="Pfam" id="PF03693">
    <property type="entry name" value="ParD_antitoxin"/>
    <property type="match status" value="1"/>
</dbReference>
<evidence type="ECO:0000313" key="3">
    <source>
        <dbReference type="EMBL" id="SOC39804.1"/>
    </source>
</evidence>
<comment type="similarity">
    <text evidence="1">Belongs to the ParD antitoxin family.</text>
</comment>
<evidence type="ECO:0000256" key="2">
    <source>
        <dbReference type="ARBA" id="ARBA00022649"/>
    </source>
</evidence>
<dbReference type="AlphaFoldDB" id="A0A285UD04"/>
<dbReference type="OrthoDB" id="8370959at2"/>
<dbReference type="InterPro" id="IPR038296">
    <property type="entry name" value="ParD_sf"/>
</dbReference>
<name>A0A285UD04_9HYPH</name>
<evidence type="ECO:0000256" key="1">
    <source>
        <dbReference type="ARBA" id="ARBA00008580"/>
    </source>
</evidence>
<dbReference type="SUPFAM" id="SSF47598">
    <property type="entry name" value="Ribbon-helix-helix"/>
    <property type="match status" value="1"/>
</dbReference>
<gene>
    <name evidence="3" type="ORF">SAMN05892877_106201</name>
</gene>
<dbReference type="InterPro" id="IPR022789">
    <property type="entry name" value="ParD"/>
</dbReference>
<dbReference type="Proteomes" id="UP000219167">
    <property type="component" value="Unassembled WGS sequence"/>
</dbReference>
<dbReference type="InterPro" id="IPR010985">
    <property type="entry name" value="Ribbon_hlx_hlx"/>
</dbReference>
<dbReference type="GO" id="GO:0006355">
    <property type="term" value="P:regulation of DNA-templated transcription"/>
    <property type="evidence" value="ECO:0007669"/>
    <property type="project" value="InterPro"/>
</dbReference>
<keyword evidence="2" id="KW-1277">Toxin-antitoxin system</keyword>
<evidence type="ECO:0000313" key="4">
    <source>
        <dbReference type="Proteomes" id="UP000219167"/>
    </source>
</evidence>
<dbReference type="PANTHER" id="PTHR36582:SF2">
    <property type="entry name" value="ANTITOXIN PARD"/>
    <property type="match status" value="1"/>
</dbReference>
<dbReference type="NCBIfam" id="TIGR02606">
    <property type="entry name" value="antidote_CC2985"/>
    <property type="match status" value="1"/>
</dbReference>
<proteinExistence type="inferred from homology"/>
<reference evidence="3 4" key="1">
    <citation type="submission" date="2017-08" db="EMBL/GenBank/DDBJ databases">
        <authorList>
            <person name="de Groot N.N."/>
        </authorList>
    </citation>
    <scope>NUCLEOTIDE SEQUENCE [LARGE SCALE GENOMIC DNA]</scope>
    <source>
        <strain evidence="3 4">JC85</strain>
    </source>
</reference>
<sequence>MSNAKKSIVVGEHFEAFIDEQVSSGRYNNASEVVRAGLRLLERDELQLTELRRLIEEGDADIRSGRFHEYDTAESLLDDIVRRSESGH</sequence>
<dbReference type="Gene3D" id="6.10.10.120">
    <property type="entry name" value="Antitoxin ParD1-like"/>
    <property type="match status" value="1"/>
</dbReference>